<feature type="compositionally biased region" description="Low complexity" evidence="9">
    <location>
        <begin position="1370"/>
        <end position="1383"/>
    </location>
</feature>
<evidence type="ECO:0000256" key="6">
    <source>
        <dbReference type="ARBA" id="ARBA00023136"/>
    </source>
</evidence>
<dbReference type="InterPro" id="IPR001759">
    <property type="entry name" value="PTX_dom"/>
</dbReference>
<dbReference type="Gene3D" id="1.20.1070.10">
    <property type="entry name" value="Rhodopsin 7-helix transmembrane proteins"/>
    <property type="match status" value="1"/>
</dbReference>
<dbReference type="Proteomes" id="UP000886700">
    <property type="component" value="Unplaced"/>
</dbReference>
<dbReference type="SMART" id="SM00303">
    <property type="entry name" value="GPS"/>
    <property type="match status" value="1"/>
</dbReference>
<keyword evidence="14" id="KW-1185">Reference proteome</keyword>
<evidence type="ECO:0000313" key="15">
    <source>
        <dbReference type="RefSeq" id="XP_040599843.1"/>
    </source>
</evidence>
<protein>
    <submittedName>
        <fullName evidence="15">Adhesion G-protein coupled receptor G4</fullName>
    </submittedName>
</protein>
<feature type="compositionally biased region" description="Basic and acidic residues" evidence="9">
    <location>
        <begin position="1334"/>
        <end position="1348"/>
    </location>
</feature>
<dbReference type="Gene3D" id="2.60.220.50">
    <property type="match status" value="1"/>
</dbReference>
<gene>
    <name evidence="15" type="primary">Adgrg4</name>
</gene>
<keyword evidence="4" id="KW-0732">Signal</keyword>
<dbReference type="InterPro" id="IPR017983">
    <property type="entry name" value="GPCR_2_secretin-like_CS"/>
</dbReference>
<keyword evidence="7" id="KW-1015">Disulfide bond</keyword>
<dbReference type="RefSeq" id="XP_040599843.1">
    <property type="nucleotide sequence ID" value="XM_040743909.1"/>
</dbReference>
<dbReference type="SUPFAM" id="SSF81321">
    <property type="entry name" value="Family A G protein-coupled receptor-like"/>
    <property type="match status" value="1"/>
</dbReference>
<feature type="domain" description="G-protein coupled receptors family 2 profile 2" evidence="12">
    <location>
        <begin position="2661"/>
        <end position="2908"/>
    </location>
</feature>
<sequence>MKKHILYQRLYGLILVSSFIFLSDSLSLKGKRLDFYGKGKTYVSLTNTMPKLSRLTACIDLISMTYGSHRWMAFSYITNNTLLGREDIDLGLGVDHQQLILYSFGKTFYISYYLIPFRWHTICLIWDGVKGRLELFRNKEKILAIMDQPHSLPPNGTVVLGHFPRNGEGQIKTVVPHFTGSLYYFQLWDRILENEEFITCLYGNVISWEDDVWLIYKMSPTVDRRLRCFVSENMTIQERSTTVSQKIDLTTLSQITWLNTQKTVHSSTVSPESMPVSPINHAAVSHSDITPSPQATVSASKYLKTSPTQTATFSANDLFTSTVIPLPTQSTHIHTATDSMKVTQHTHLGKPRSTTMVEAMNTKTFYPTAATDFFDTSEITMNSTVSETLTTKSQSAVGKTTLFLTTDLTSTSATSCHKHKSTEVAVLPTSKSRQDFLVSSAAGTVSWPTLEETSAITTDIGIPSTFPSESLLTSTTAPMNSVFPGNQVASTLSTTDVEIAFTIHSVLLTKTTSTIRTVSVSTNFQDVFSPSIEDAIPTPTPKETSSIDFSSITSSLVSGTQGEQAVIDAEGTHISLSPRTKVVSTLAETSLFPTMEGLVYTQNTPTTDDLMLPVTDKIGYQFFINETTCTSKPDQTLLTSMNTTTIPKFIPNDNLTSSFQNNITNIDNSSMTTNITVLEASTDNITSSDATTTRYTTLFKPISQWLNNFYIVAGITSITSQPKSKLTTLLLKSNSVPTVATNELPSISRETVVPSMVMSTLTVIKTNFSSEKNISETTQIGTNGMSTFGDTVAHLPMSATTQRVYTTVTKETASHHPKVKSTIAAVAEVSPFSAMLEATDESAQMVTASVTVSPFSDIEKLTTALDNETATAGVGVSWLSTELMKSTPKSSYNGTTETFNSIHTYTIHRTSETSEGNSASSLISVSPQTLSELLGSSTRIMGATFSTTPSQKTAVSLSVCILPPQTAATHSSATPQSTTHKFSLPVNVSTVTSPATTMVVFDETKVTLSQSSTLARDFTTSMLSIGSPLPTVTMVPTVSPAASTTSDIMPTHRGSLNTTSEVTTISATTALMAVSSLRETLVPSLRPSTSVITKAITTLPSISADLVSPPTHTLVCSSPPSNITLVSSTYVSSATSTSVATQSVSQVEDSTHVFSFPYTFSSSGDAGMTSGPTEISVDGETMSLNTSVNYLTTSVDTKSTTYFVNTPISTQLPVATSMLSSEKDKTPRTTMLAEISPSKNSFIFESQRTFSWEITDKGFSETTESSSHQTHLPSEIPPGNPTSGNLATSTSGSTQSTQNLTSSAVINVHVSEGSTSLEETELPSQVQTITKSLPPDKERTSALSEHPSRTVEKIVTSFPVTHPYTGHQATSPVDTTTSSTSRTSHPVLINTTFSHLLSLMTQPESTRIASSTSESTQTFPKSFIPFTTGLLNTNFTMITLDGSTTVLSVPNELTNFPRETFMESSTPIYQMSSLPLSATAFTPKKVSDTPTILMTKSSRTTNSGYLKSVSIGTSVLKSEKSSMPVNNSDFSTTVVSSDTSTRLKAFFTSLSSPPPKTTETTQASALDITSVSCAEPTSQSTMVSSTFTNSEMVEVPFKNTTACVSSPTELDFSSMKTIPTIIMARTLTSVIGATPSPLLSPKNTEALSFIPKTTFSSLLSTTQKSSQENEATTLDILPGITNNSLPTESNDGVTELINPYSRTTIPANGLSSTPSDSFYTSLNIQVSPSLTNFKGTSRPTESVKSTLTYLSHNIVKMTSLSENILVTSEPTKSSTCVNTSVFYPSWTQSTATPPSLTSFIHSPHSTEAKFPLMSQMTEFPARGTRVTSTTTQSLLTTSRNTPIGEDSQFPVFTTNIMTQNRMETETPHFSPGTLSTSQIGLVSRDITVMPSIFTSEKLPNLGLSENTSLSISSIFLPTTLAAISRATSPTWSLSSLSSDSLTSVSNPPHLLISPAGEMTESTFLASDTIATSPNFTTLPFSDGSTIPTPRTPVAPLGIITDDSLTSLPVSTKPKGGSPHTSTSLESSPRNTVAENSRTVSEPMSFSRMSVTPSISNHNIPTSSLSVSSPTKTFVWSKVPATLESHTLIPPQSTLESFMNITTTTSTALGPSFPLMSTETTHTSTATGSSLISLSFKTTWIDSTFSFPFIQASTSPIATVSTVSFYNTKMSFSVFDEEPRVLITTVIQEFTKDWLNSMFQNSEFSLANLVIQIKNRKTSEEEMAVYRHILEQKKGQGMATIFHVPYSCACWVILKANSTLESVELISRIRMKMHGNLTHVNFTQDQLTLLVKSDHVVVEKLEPGKCEADETPSKYKGTYKWPLTDPTKTAQVRCIKNENRNATRICSISIQTGKCQWEKPRFKQCKLLQALPDKILDLANITISDENADDVAEHIFNLVNESPPLDEEETKIIVSKVDEISNCDEISTNLTQIILQIISTMMEKQSDSASNLPPVSNKILRIIERAGHKMKFVGTMANLTVARLALAVMQVDHRFEGMAFSIHSSEDVTTPQIFLGGIPLRRVLASIYLPKSLREKVPLNGLQTILFNFFGQTSLFKAKTITAALMTYVVSASISNMSIQNLADPVIIILKHIQGNWNYDQVSCAFWDFDTNNGLGGWNSSGCKVKETNVNYTICQCNHLTHFGVLMDLSRSTVDAVNERILVIITYTGCGISSIFLGIAMVTYIAFHKLRKDYPSKILINLCTALLMLNLAFLVNSWLASFQKVGLCITAAVALHYFLLVSLTWMGLEAVHMYFALVKVFNTYIPNYILKFCLAGWGIPAITVAIILSIKKDLYGTLNPTTLFCWIKDDRIFYISVVAYFCLIFLTNLTMFCTVLVQLTSVKSQSQKTRKKMILNDLKGTISLTFLLGLTWGFAFFAWGPVRIFFMYLFAICNTLQGFLIFVFYCVMKESVREQWHMYLQCRCFWLGNCSGKMLWINVRYKQKKLKKIHESKLLTPSLKSTITNSTFKSIGSVPSTPSEINFPNGDFDIGPYTSSCLGCEAAPTFMRRALPAEIKTNSIQKQRLFSITVSRDVHLTPSPGLGEMFNL</sequence>
<evidence type="ECO:0000313" key="14">
    <source>
        <dbReference type="Proteomes" id="UP000886700"/>
    </source>
</evidence>
<feature type="compositionally biased region" description="Polar residues" evidence="9">
    <location>
        <begin position="2018"/>
        <end position="2045"/>
    </location>
</feature>
<evidence type="ECO:0000256" key="1">
    <source>
        <dbReference type="ARBA" id="ARBA00004141"/>
    </source>
</evidence>
<accession>A0ABM2XDL4</accession>
<feature type="transmembrane region" description="Helical" evidence="10">
    <location>
        <begin position="2660"/>
        <end position="2686"/>
    </location>
</feature>
<keyword evidence="6 10" id="KW-0472">Membrane</keyword>
<evidence type="ECO:0000256" key="4">
    <source>
        <dbReference type="ARBA" id="ARBA00022729"/>
    </source>
</evidence>
<evidence type="ECO:0000256" key="7">
    <source>
        <dbReference type="ARBA" id="ARBA00023157"/>
    </source>
</evidence>
<feature type="region of interest" description="Disordered" evidence="9">
    <location>
        <begin position="1361"/>
        <end position="1383"/>
    </location>
</feature>
<keyword evidence="3 10" id="KW-0812">Transmembrane</keyword>
<dbReference type="PRINTS" id="PR00249">
    <property type="entry name" value="GPCRSECRETIN"/>
</dbReference>
<feature type="compositionally biased region" description="Low complexity" evidence="9">
    <location>
        <begin position="1288"/>
        <end position="1298"/>
    </location>
</feature>
<name>A0ABM2XDL4_MESAU</name>
<dbReference type="Gene3D" id="2.60.120.200">
    <property type="match status" value="1"/>
</dbReference>
<feature type="transmembrane region" description="Helical" evidence="10">
    <location>
        <begin position="2724"/>
        <end position="2747"/>
    </location>
</feature>
<dbReference type="Pfam" id="PF01825">
    <property type="entry name" value="GPS"/>
    <property type="match status" value="1"/>
</dbReference>
<dbReference type="CDD" id="cd15997">
    <property type="entry name" value="7tmB2_GPR112"/>
    <property type="match status" value="1"/>
</dbReference>
<evidence type="ECO:0000256" key="8">
    <source>
        <dbReference type="PROSITE-ProRule" id="PRU01172"/>
    </source>
</evidence>
<comment type="caution">
    <text evidence="8">Lacks conserved residue(s) required for the propagation of feature annotation.</text>
</comment>
<feature type="transmembrane region" description="Helical" evidence="10">
    <location>
        <begin position="2811"/>
        <end position="2836"/>
    </location>
</feature>
<evidence type="ECO:0000259" key="12">
    <source>
        <dbReference type="PROSITE" id="PS50261"/>
    </source>
</evidence>
<reference evidence="15" key="1">
    <citation type="submission" date="2025-08" db="UniProtKB">
        <authorList>
            <consortium name="RefSeq"/>
        </authorList>
    </citation>
    <scope>IDENTIFICATION</scope>
    <source>
        <tissue evidence="15">Liver</tissue>
    </source>
</reference>
<dbReference type="GeneID" id="101839778"/>
<dbReference type="InterPro" id="IPR017981">
    <property type="entry name" value="GPCR_2-like_7TM"/>
</dbReference>
<dbReference type="InterPro" id="IPR046338">
    <property type="entry name" value="GAIN_dom_sf"/>
</dbReference>
<dbReference type="SMART" id="SM00159">
    <property type="entry name" value="PTX"/>
    <property type="match status" value="1"/>
</dbReference>
<dbReference type="InterPro" id="IPR000832">
    <property type="entry name" value="GPCR_2_secretin-like"/>
</dbReference>
<dbReference type="PROSITE" id="PS51828">
    <property type="entry name" value="PTX_2"/>
    <property type="match status" value="1"/>
</dbReference>
<evidence type="ECO:0000256" key="3">
    <source>
        <dbReference type="ARBA" id="ARBA00022692"/>
    </source>
</evidence>
<dbReference type="PANTHER" id="PTHR12011:SF277">
    <property type="entry name" value="ADHESION G-PROTEIN COUPLED RECEPTOR G4"/>
    <property type="match status" value="1"/>
</dbReference>
<dbReference type="InterPro" id="IPR013320">
    <property type="entry name" value="ConA-like_dom_sf"/>
</dbReference>
<dbReference type="PANTHER" id="PTHR12011">
    <property type="entry name" value="ADHESION G-PROTEIN COUPLED RECEPTOR"/>
    <property type="match status" value="1"/>
</dbReference>
<evidence type="ECO:0000256" key="10">
    <source>
        <dbReference type="SAM" id="Phobius"/>
    </source>
</evidence>
<dbReference type="InterPro" id="IPR057244">
    <property type="entry name" value="GAIN_B"/>
</dbReference>
<feature type="transmembrane region" description="Helical" evidence="10">
    <location>
        <begin position="2857"/>
        <end position="2878"/>
    </location>
</feature>
<evidence type="ECO:0000256" key="5">
    <source>
        <dbReference type="ARBA" id="ARBA00022989"/>
    </source>
</evidence>
<dbReference type="PROSITE" id="PS00650">
    <property type="entry name" value="G_PROTEIN_RECEP_F2_2"/>
    <property type="match status" value="1"/>
</dbReference>
<dbReference type="Pfam" id="PF00002">
    <property type="entry name" value="7tm_2"/>
    <property type="match status" value="1"/>
</dbReference>
<evidence type="ECO:0000259" key="13">
    <source>
        <dbReference type="PROSITE" id="PS51828"/>
    </source>
</evidence>
<feature type="transmembrane region" description="Helical" evidence="10">
    <location>
        <begin position="2698"/>
        <end position="2718"/>
    </location>
</feature>
<evidence type="ECO:0000259" key="11">
    <source>
        <dbReference type="PROSITE" id="PS50221"/>
    </source>
</evidence>
<comment type="subcellular location">
    <subcellularLocation>
        <location evidence="1">Membrane</location>
        <topology evidence="1">Multi-pass membrane protein</topology>
    </subcellularLocation>
</comment>
<keyword evidence="5 10" id="KW-1133">Transmembrane helix</keyword>
<organism evidence="14 15">
    <name type="scientific">Mesocricetus auratus</name>
    <name type="common">Golden hamster</name>
    <dbReference type="NCBI Taxonomy" id="10036"/>
    <lineage>
        <taxon>Eukaryota</taxon>
        <taxon>Metazoa</taxon>
        <taxon>Chordata</taxon>
        <taxon>Craniata</taxon>
        <taxon>Vertebrata</taxon>
        <taxon>Euteleostomi</taxon>
        <taxon>Mammalia</taxon>
        <taxon>Eutheria</taxon>
        <taxon>Euarchontoglires</taxon>
        <taxon>Glires</taxon>
        <taxon>Rodentia</taxon>
        <taxon>Myomorpha</taxon>
        <taxon>Muroidea</taxon>
        <taxon>Cricetidae</taxon>
        <taxon>Cricetinae</taxon>
        <taxon>Mesocricetus</taxon>
    </lineage>
</organism>
<proteinExistence type="inferred from homology"/>
<feature type="region of interest" description="Disordered" evidence="9">
    <location>
        <begin position="1259"/>
        <end position="1298"/>
    </location>
</feature>
<feature type="region of interest" description="Disordered" evidence="9">
    <location>
        <begin position="1312"/>
        <end position="1348"/>
    </location>
</feature>
<feature type="domain" description="Pentraxin (PTX)" evidence="13">
    <location>
        <begin position="29"/>
        <end position="228"/>
    </location>
</feature>
<dbReference type="InterPro" id="IPR000203">
    <property type="entry name" value="GPS"/>
</dbReference>
<evidence type="ECO:0000256" key="9">
    <source>
        <dbReference type="SAM" id="MobiDB-lite"/>
    </source>
</evidence>
<evidence type="ECO:0000256" key="2">
    <source>
        <dbReference type="ARBA" id="ARBA00007343"/>
    </source>
</evidence>
<keyword evidence="15" id="KW-0675">Receptor</keyword>
<feature type="transmembrane region" description="Helical" evidence="10">
    <location>
        <begin position="2884"/>
        <end position="2907"/>
    </location>
</feature>
<feature type="domain" description="GAIN-B" evidence="11">
    <location>
        <begin position="2503"/>
        <end position="2652"/>
    </location>
</feature>
<comment type="similarity">
    <text evidence="2">Belongs to the G-protein coupled receptor 2 family. Adhesion G-protein coupled receptor (ADGR) subfamily.</text>
</comment>
<dbReference type="PROSITE" id="PS50221">
    <property type="entry name" value="GAIN_B"/>
    <property type="match status" value="1"/>
</dbReference>
<dbReference type="SUPFAM" id="SSF49899">
    <property type="entry name" value="Concanavalin A-like lectins/glucanases"/>
    <property type="match status" value="1"/>
</dbReference>
<feature type="transmembrane region" description="Helical" evidence="10">
    <location>
        <begin position="2767"/>
        <end position="2789"/>
    </location>
</feature>
<dbReference type="PROSITE" id="PS50261">
    <property type="entry name" value="G_PROTEIN_RECEP_F2_4"/>
    <property type="match status" value="1"/>
</dbReference>
<feature type="region of interest" description="Disordered" evidence="9">
    <location>
        <begin position="2004"/>
        <end position="2045"/>
    </location>
</feature>